<dbReference type="RefSeq" id="WP_110516967.1">
    <property type="nucleotide sequence ID" value="NZ_PDOF01000001.1"/>
</dbReference>
<protein>
    <recommendedName>
        <fullName evidence="3">Glyoxalase/fosfomycin resistance/dioxygenase domain-containing protein</fullName>
    </recommendedName>
</protein>
<organism evidence="1 2">
    <name type="scientific">Alteribacter lacisalsi</name>
    <dbReference type="NCBI Taxonomy" id="2045244"/>
    <lineage>
        <taxon>Bacteria</taxon>
        <taxon>Bacillati</taxon>
        <taxon>Bacillota</taxon>
        <taxon>Bacilli</taxon>
        <taxon>Bacillales</taxon>
        <taxon>Bacillaceae</taxon>
        <taxon>Alteribacter</taxon>
    </lineage>
</organism>
<dbReference type="AlphaFoldDB" id="A0A2W0HJI8"/>
<keyword evidence="2" id="KW-1185">Reference proteome</keyword>
<dbReference type="SUPFAM" id="SSF54593">
    <property type="entry name" value="Glyoxalase/Bleomycin resistance protein/Dihydroxybiphenyl dioxygenase"/>
    <property type="match status" value="1"/>
</dbReference>
<evidence type="ECO:0008006" key="3">
    <source>
        <dbReference type="Google" id="ProtNLM"/>
    </source>
</evidence>
<reference evidence="1 2" key="1">
    <citation type="submission" date="2017-10" db="EMBL/GenBank/DDBJ databases">
        <title>Bacillus sp. nov., a halophilic bacterium isolated from a Yangshapao Lake.</title>
        <authorList>
            <person name="Wang H."/>
        </authorList>
    </citation>
    <scope>NUCLEOTIDE SEQUENCE [LARGE SCALE GENOMIC DNA]</scope>
    <source>
        <strain evidence="1 2">YSP-3</strain>
    </source>
</reference>
<gene>
    <name evidence="1" type="ORF">CR205_03470</name>
</gene>
<dbReference type="EMBL" id="PDOF01000001">
    <property type="protein sequence ID" value="PYZ97665.1"/>
    <property type="molecule type" value="Genomic_DNA"/>
</dbReference>
<sequence>MTKRFGFTYVHCHDLHAMRAFYRDVLLLEQIWDEEISAAFRIGDHQLAFFTTRKWSHMNPCFHHSPDGKAASHFR</sequence>
<name>A0A2W0HJI8_9BACI</name>
<evidence type="ECO:0000313" key="1">
    <source>
        <dbReference type="EMBL" id="PYZ97665.1"/>
    </source>
</evidence>
<accession>A0A2W0HJI8</accession>
<dbReference type="Proteomes" id="UP000248066">
    <property type="component" value="Unassembled WGS sequence"/>
</dbReference>
<dbReference type="Gene3D" id="3.10.180.10">
    <property type="entry name" value="2,3-Dihydroxybiphenyl 1,2-Dioxygenase, domain 1"/>
    <property type="match status" value="1"/>
</dbReference>
<proteinExistence type="predicted"/>
<comment type="caution">
    <text evidence="1">The sequence shown here is derived from an EMBL/GenBank/DDBJ whole genome shotgun (WGS) entry which is preliminary data.</text>
</comment>
<evidence type="ECO:0000313" key="2">
    <source>
        <dbReference type="Proteomes" id="UP000248066"/>
    </source>
</evidence>
<dbReference type="InterPro" id="IPR029068">
    <property type="entry name" value="Glyas_Bleomycin-R_OHBP_Dase"/>
</dbReference>
<dbReference type="OrthoDB" id="8018325at2"/>